<protein>
    <submittedName>
        <fullName evidence="1">14533_t:CDS:1</fullName>
    </submittedName>
</protein>
<gene>
    <name evidence="1" type="ORF">AMORRO_LOCUS5733</name>
</gene>
<evidence type="ECO:0000313" key="2">
    <source>
        <dbReference type="Proteomes" id="UP000789342"/>
    </source>
</evidence>
<comment type="caution">
    <text evidence="1">The sequence shown here is derived from an EMBL/GenBank/DDBJ whole genome shotgun (WGS) entry which is preliminary data.</text>
</comment>
<proteinExistence type="predicted"/>
<name>A0A9N9FT69_9GLOM</name>
<keyword evidence="2" id="KW-1185">Reference proteome</keyword>
<dbReference type="EMBL" id="CAJVPV010003561">
    <property type="protein sequence ID" value="CAG8554622.1"/>
    <property type="molecule type" value="Genomic_DNA"/>
</dbReference>
<dbReference type="Proteomes" id="UP000789342">
    <property type="component" value="Unassembled WGS sequence"/>
</dbReference>
<accession>A0A9N9FT69</accession>
<sequence length="42" mass="4726">MISNFLFRQTPNITSDTRNTLIELGYYSPFNITSPSTSLTSP</sequence>
<evidence type="ECO:0000313" key="1">
    <source>
        <dbReference type="EMBL" id="CAG8554622.1"/>
    </source>
</evidence>
<reference evidence="1" key="1">
    <citation type="submission" date="2021-06" db="EMBL/GenBank/DDBJ databases">
        <authorList>
            <person name="Kallberg Y."/>
            <person name="Tangrot J."/>
            <person name="Rosling A."/>
        </authorList>
    </citation>
    <scope>NUCLEOTIDE SEQUENCE</scope>
    <source>
        <strain evidence="1">CL551</strain>
    </source>
</reference>
<organism evidence="1 2">
    <name type="scientific">Acaulospora morrowiae</name>
    <dbReference type="NCBI Taxonomy" id="94023"/>
    <lineage>
        <taxon>Eukaryota</taxon>
        <taxon>Fungi</taxon>
        <taxon>Fungi incertae sedis</taxon>
        <taxon>Mucoromycota</taxon>
        <taxon>Glomeromycotina</taxon>
        <taxon>Glomeromycetes</taxon>
        <taxon>Diversisporales</taxon>
        <taxon>Acaulosporaceae</taxon>
        <taxon>Acaulospora</taxon>
    </lineage>
</organism>
<dbReference type="AlphaFoldDB" id="A0A9N9FT69"/>